<dbReference type="VEuPathDB" id="FungiDB:CCM_01967"/>
<protein>
    <submittedName>
        <fullName evidence="1">Uncharacterized protein</fullName>
    </submittedName>
</protein>
<dbReference type="VEuPathDB" id="FungiDB:A9K55_006922"/>
<dbReference type="AlphaFoldDB" id="A0A2H4S9Q3"/>
<evidence type="ECO:0000313" key="1">
    <source>
        <dbReference type="EMBL" id="ATY59839.1"/>
    </source>
</evidence>
<dbReference type="SUPFAM" id="SSF56112">
    <property type="entry name" value="Protein kinase-like (PK-like)"/>
    <property type="match status" value="1"/>
</dbReference>
<dbReference type="PANTHER" id="PTHR21310">
    <property type="entry name" value="AMINOGLYCOSIDE PHOSPHOTRANSFERASE-RELATED-RELATED"/>
    <property type="match status" value="1"/>
</dbReference>
<organism evidence="1 2">
    <name type="scientific">Cordyceps militaris</name>
    <name type="common">Caterpillar fungus</name>
    <name type="synonym">Clavaria militaris</name>
    <dbReference type="NCBI Taxonomy" id="73501"/>
    <lineage>
        <taxon>Eukaryota</taxon>
        <taxon>Fungi</taxon>
        <taxon>Dikarya</taxon>
        <taxon>Ascomycota</taxon>
        <taxon>Pezizomycotina</taxon>
        <taxon>Sordariomycetes</taxon>
        <taxon>Hypocreomycetidae</taxon>
        <taxon>Hypocreales</taxon>
        <taxon>Cordycipitaceae</taxon>
        <taxon>Cordyceps</taxon>
    </lineage>
</organism>
<evidence type="ECO:0000313" key="2">
    <source>
        <dbReference type="Proteomes" id="UP000323067"/>
    </source>
</evidence>
<sequence length="502" mass="58017">MNQERENYDNLAWDLNDDALENAQSQLMRRSFCADIVSVVSEQFGKEAILVPPLRLGGYNMLYRVRVDGLPSDVLVRVPCPSQCQFPKEKTLQEAATALLLQQRTQLPVPKLFQYETESTIGPFLMLKYIANEGDMSDVLSRPRHDTNEVPVLSEDLSEDILHSMYLKLAKCILPLYQPEFSRIGSLNTESNGHISVQGRPITQNMSNMIQLANIPRDVLPSPTTTYTSAHEWYNALANMHLAQLVFQHNDLVTSEDDCRNKYISRYLFRKLAREEKVSSFGFAEDNWSAQAAKMKASCPAPDMTGRFRLWCDDLRPNNFLVNGDKDIVAVIDWEFTYAAPTQFILDPPWWLLLEMPEMWPAGIADWAEHYERRLGVWLSCMESAESTSTALPFKLHEYMRESWTTGRFWLSYAARKSWAFDAIYWKYLDARFFGERQQVSPDDSSWKSRINMLSRKDRLAMDAFVEKKMSDSVTRQLDSWSPDEVRSRMAEVLMEDDEMGF</sequence>
<reference evidence="1 2" key="1">
    <citation type="journal article" date="2017" name="BMC Genomics">
        <title>Chromosome level assembly and secondary metabolite potential of the parasitic fungus Cordyceps militaris.</title>
        <authorList>
            <person name="Kramer G.J."/>
            <person name="Nodwell J.R."/>
        </authorList>
    </citation>
    <scope>NUCLEOTIDE SEQUENCE [LARGE SCALE GENOMIC DNA]</scope>
    <source>
        <strain evidence="1 2">ATCC 34164</strain>
    </source>
</reference>
<proteinExistence type="predicted"/>
<accession>A0A2H4S9Q3</accession>
<name>A0A2H4S9Q3_CORMI</name>
<dbReference type="InterPro" id="IPR051678">
    <property type="entry name" value="AGP_Transferase"/>
</dbReference>
<dbReference type="InterPro" id="IPR011009">
    <property type="entry name" value="Kinase-like_dom_sf"/>
</dbReference>
<dbReference type="Proteomes" id="UP000323067">
    <property type="component" value="Chromosome vi"/>
</dbReference>
<dbReference type="EMBL" id="CP023323">
    <property type="protein sequence ID" value="ATY59839.1"/>
    <property type="molecule type" value="Genomic_DNA"/>
</dbReference>
<gene>
    <name evidence="1" type="ORF">A9K55_006922</name>
</gene>
<dbReference type="PANTHER" id="PTHR21310:SF37">
    <property type="entry name" value="AMINOGLYCOSIDE PHOSPHOTRANSFERASE DOMAIN-CONTAINING PROTEIN"/>
    <property type="match status" value="1"/>
</dbReference>